<geneLocation type="mitochondrion" evidence="1"/>
<dbReference type="EMBL" id="LKAM01000006">
    <property type="protein sequence ID" value="KUM48036.1"/>
    <property type="molecule type" value="Genomic_DNA"/>
</dbReference>
<keyword evidence="1" id="KW-0496">Mitochondrion</keyword>
<comment type="caution">
    <text evidence="1">The sequence shown here is derived from an EMBL/GenBank/DDBJ whole genome shotgun (WGS) entry which is preliminary data.</text>
</comment>
<organism evidence="1">
    <name type="scientific">Picea glauca</name>
    <name type="common">White spruce</name>
    <name type="synonym">Pinus glauca</name>
    <dbReference type="NCBI Taxonomy" id="3330"/>
    <lineage>
        <taxon>Eukaryota</taxon>
        <taxon>Viridiplantae</taxon>
        <taxon>Streptophyta</taxon>
        <taxon>Embryophyta</taxon>
        <taxon>Tracheophyta</taxon>
        <taxon>Spermatophyta</taxon>
        <taxon>Pinopsida</taxon>
        <taxon>Pinidae</taxon>
        <taxon>Conifers I</taxon>
        <taxon>Pinales</taxon>
        <taxon>Pinaceae</taxon>
        <taxon>Picea</taxon>
    </lineage>
</organism>
<proteinExistence type="predicted"/>
<sequence length="43" mass="4900">MKLKLLNQLGIDSLVAFVFDPAIIECLTYAVPDREPLTLYLVY</sequence>
<accession>A0A124GN86</accession>
<reference evidence="1" key="1">
    <citation type="journal article" date="2015" name="Genome Biol. Evol.">
        <title>Organellar Genomes of White Spruce (Picea glauca): Assembly and Annotation.</title>
        <authorList>
            <person name="Jackman S.D."/>
            <person name="Warren R.L."/>
            <person name="Gibb E.A."/>
            <person name="Vandervalk B.P."/>
            <person name="Mohamadi H."/>
            <person name="Chu J."/>
            <person name="Raymond A."/>
            <person name="Pleasance S."/>
            <person name="Coope R."/>
            <person name="Wildung M.R."/>
            <person name="Ritland C.E."/>
            <person name="Bousquet J."/>
            <person name="Jones S.J."/>
            <person name="Bohlmann J."/>
            <person name="Birol I."/>
        </authorList>
    </citation>
    <scope>NUCLEOTIDE SEQUENCE [LARGE SCALE GENOMIC DNA]</scope>
    <source>
        <tissue evidence="1">Flushing bud</tissue>
    </source>
</reference>
<gene>
    <name evidence="1" type="ORF">ABT39_MTgene5032</name>
</gene>
<evidence type="ECO:0000313" key="1">
    <source>
        <dbReference type="EMBL" id="KUM48036.1"/>
    </source>
</evidence>
<name>A0A124GN86_PICGL</name>
<protein>
    <submittedName>
        <fullName evidence="1">Uncharacterized protein</fullName>
    </submittedName>
</protein>
<dbReference type="AlphaFoldDB" id="A0A124GN86"/>